<dbReference type="Pfam" id="PF03704">
    <property type="entry name" value="BTAD"/>
    <property type="match status" value="1"/>
</dbReference>
<evidence type="ECO:0000256" key="1">
    <source>
        <dbReference type="ARBA" id="ARBA00005820"/>
    </source>
</evidence>
<dbReference type="InterPro" id="IPR016032">
    <property type="entry name" value="Sig_transdc_resp-reg_C-effctor"/>
</dbReference>
<reference evidence="9" key="1">
    <citation type="submission" date="2022-06" db="EMBL/GenBank/DDBJ databases">
        <title>WGS of actinobacteria.</title>
        <authorList>
            <person name="Thawai C."/>
        </authorList>
    </citation>
    <scope>NUCLEOTIDE SEQUENCE</scope>
    <source>
        <strain evidence="9">AA8</strain>
    </source>
</reference>
<evidence type="ECO:0000256" key="3">
    <source>
        <dbReference type="ARBA" id="ARBA00023015"/>
    </source>
</evidence>
<proteinExistence type="inferred from homology"/>
<protein>
    <submittedName>
        <fullName evidence="9">DUF2791 family P-loop domain-containing protein</fullName>
    </submittedName>
</protein>
<feature type="region of interest" description="Disordered" evidence="7">
    <location>
        <begin position="553"/>
        <end position="619"/>
    </location>
</feature>
<accession>A0A9X2LIS0</accession>
<dbReference type="InterPro" id="IPR005158">
    <property type="entry name" value="BTAD"/>
</dbReference>
<feature type="compositionally biased region" description="Basic residues" evidence="7">
    <location>
        <begin position="561"/>
        <end position="584"/>
    </location>
</feature>
<comment type="caution">
    <text evidence="9">The sequence shown here is derived from an EMBL/GenBank/DDBJ whole genome shotgun (WGS) entry which is preliminary data.</text>
</comment>
<comment type="similarity">
    <text evidence="1">Belongs to the AfsR/DnrI/RedD regulatory family.</text>
</comment>
<dbReference type="Pfam" id="PF13191">
    <property type="entry name" value="AAA_16"/>
    <property type="match status" value="1"/>
</dbReference>
<evidence type="ECO:0000256" key="7">
    <source>
        <dbReference type="SAM" id="MobiDB-lite"/>
    </source>
</evidence>
<dbReference type="GO" id="GO:0006355">
    <property type="term" value="P:regulation of DNA-templated transcription"/>
    <property type="evidence" value="ECO:0007669"/>
    <property type="project" value="InterPro"/>
</dbReference>
<dbReference type="InterPro" id="IPR041664">
    <property type="entry name" value="AAA_16"/>
</dbReference>
<dbReference type="EMBL" id="JANIID010000017">
    <property type="protein sequence ID" value="MCQ8771970.1"/>
    <property type="molecule type" value="Genomic_DNA"/>
</dbReference>
<evidence type="ECO:0000256" key="2">
    <source>
        <dbReference type="ARBA" id="ARBA00023012"/>
    </source>
</evidence>
<dbReference type="InterPro" id="IPR036388">
    <property type="entry name" value="WH-like_DNA-bd_sf"/>
</dbReference>
<sequence>MEFALLGSVEARAGGRPVGLGHRRQQCVLAALLVDANRLVTVGQLIDRVWAEHPPQRARDTLYGYLSRLRRALAVGDSARILRRPGGYTLAVPAPAVDVHRFRELAAQARDAGQDDRAARLFGQALGLWRGEAFAGLDTPWISGVREALARERSAAQAGYDDARLRLGQHAEMLAGLTGRARAHPLDEGVTGRLMLALYRCGRPAEALDHYRHSRLRLVEELGCEPGPALQRLHRRMLAADPELLAPGPEPTALARPSLHQAPTSPVTDTTDATDTTATLTTPATPTPPEAAPADRAARPRENRIVGRVAELAALDRALSSARAGGSAVVEIVGEPGIGKTRLAGELGERARRRGFVVLTGRAVEFTRTPYGVFADALDDRLVTPNADRDRTAGLPSGVLALLGEVFPALARLRPEGTEPVLAGRCGLQPAMRALLEALGSGATDSGLMLALDDLHWADEDSLELIGHLIRHAPRGRFLLVLAYRPRPHPRRLAAALSVAEAQGRLTRVEPGPLSPAETADLCGELCGEGVPRRRIRELHEAGHGNPFYLQALTRWGRSPTRPRSRARPRPRPPARLRARRGAAVRRGPAAVPARRPAGGAGRVARPHADVCPGRGRPRGLLRRRVGVVRRRSG</sequence>
<dbReference type="Gene3D" id="1.10.10.10">
    <property type="entry name" value="Winged helix-like DNA-binding domain superfamily/Winged helix DNA-binding domain"/>
    <property type="match status" value="1"/>
</dbReference>
<dbReference type="Proteomes" id="UP001142374">
    <property type="component" value="Unassembled WGS sequence"/>
</dbReference>
<dbReference type="PANTHER" id="PTHR35807:SF1">
    <property type="entry name" value="TRANSCRIPTIONAL REGULATOR REDD"/>
    <property type="match status" value="1"/>
</dbReference>
<dbReference type="GO" id="GO:0003677">
    <property type="term" value="F:DNA binding"/>
    <property type="evidence" value="ECO:0007669"/>
    <property type="project" value="UniProtKB-UniRule"/>
</dbReference>
<keyword evidence="3" id="KW-0805">Transcription regulation</keyword>
<dbReference type="SUPFAM" id="SSF52540">
    <property type="entry name" value="P-loop containing nucleoside triphosphate hydrolases"/>
    <property type="match status" value="1"/>
</dbReference>
<evidence type="ECO:0000313" key="10">
    <source>
        <dbReference type="Proteomes" id="UP001142374"/>
    </source>
</evidence>
<dbReference type="SMART" id="SM00862">
    <property type="entry name" value="Trans_reg_C"/>
    <property type="match status" value="1"/>
</dbReference>
<dbReference type="InterPro" id="IPR011990">
    <property type="entry name" value="TPR-like_helical_dom_sf"/>
</dbReference>
<dbReference type="InterPro" id="IPR051677">
    <property type="entry name" value="AfsR-DnrI-RedD_regulator"/>
</dbReference>
<evidence type="ECO:0000313" key="9">
    <source>
        <dbReference type="EMBL" id="MCQ8771970.1"/>
    </source>
</evidence>
<name>A0A9X2LIS0_9ACTN</name>
<dbReference type="CDD" id="cd15831">
    <property type="entry name" value="BTAD"/>
    <property type="match status" value="1"/>
</dbReference>
<feature type="region of interest" description="Disordered" evidence="7">
    <location>
        <begin position="243"/>
        <end position="302"/>
    </location>
</feature>
<dbReference type="SMART" id="SM01043">
    <property type="entry name" value="BTAD"/>
    <property type="match status" value="1"/>
</dbReference>
<keyword evidence="5" id="KW-0804">Transcription</keyword>
<keyword evidence="4 6" id="KW-0238">DNA-binding</keyword>
<dbReference type="GO" id="GO:0000160">
    <property type="term" value="P:phosphorelay signal transduction system"/>
    <property type="evidence" value="ECO:0007669"/>
    <property type="project" value="UniProtKB-KW"/>
</dbReference>
<feature type="domain" description="OmpR/PhoB-type" evidence="8">
    <location>
        <begin position="1"/>
        <end position="92"/>
    </location>
</feature>
<feature type="DNA-binding region" description="OmpR/PhoB-type" evidence="6">
    <location>
        <begin position="1"/>
        <end position="92"/>
    </location>
</feature>
<evidence type="ECO:0000259" key="8">
    <source>
        <dbReference type="PROSITE" id="PS51755"/>
    </source>
</evidence>
<dbReference type="AlphaFoldDB" id="A0A9X2LIS0"/>
<dbReference type="SUPFAM" id="SSF46894">
    <property type="entry name" value="C-terminal effector domain of the bipartite response regulators"/>
    <property type="match status" value="1"/>
</dbReference>
<dbReference type="Pfam" id="PF00486">
    <property type="entry name" value="Trans_reg_C"/>
    <property type="match status" value="1"/>
</dbReference>
<dbReference type="InterPro" id="IPR027417">
    <property type="entry name" value="P-loop_NTPase"/>
</dbReference>
<feature type="compositionally biased region" description="Low complexity" evidence="7">
    <location>
        <begin position="585"/>
        <end position="598"/>
    </location>
</feature>
<gene>
    <name evidence="9" type="ORF">NQU55_19665</name>
</gene>
<evidence type="ECO:0000256" key="5">
    <source>
        <dbReference type="ARBA" id="ARBA00023163"/>
    </source>
</evidence>
<dbReference type="PROSITE" id="PS51755">
    <property type="entry name" value="OMPR_PHOB"/>
    <property type="match status" value="1"/>
</dbReference>
<keyword evidence="10" id="KW-1185">Reference proteome</keyword>
<dbReference type="Gene3D" id="1.25.40.10">
    <property type="entry name" value="Tetratricopeptide repeat domain"/>
    <property type="match status" value="1"/>
</dbReference>
<organism evidence="9 10">
    <name type="scientific">Streptomyces telluris</name>
    <dbReference type="NCBI Taxonomy" id="2720021"/>
    <lineage>
        <taxon>Bacteria</taxon>
        <taxon>Bacillati</taxon>
        <taxon>Actinomycetota</taxon>
        <taxon>Actinomycetes</taxon>
        <taxon>Kitasatosporales</taxon>
        <taxon>Streptomycetaceae</taxon>
        <taxon>Streptomyces</taxon>
    </lineage>
</organism>
<keyword evidence="2" id="KW-0902">Two-component regulatory system</keyword>
<dbReference type="SUPFAM" id="SSF48452">
    <property type="entry name" value="TPR-like"/>
    <property type="match status" value="1"/>
</dbReference>
<dbReference type="PANTHER" id="PTHR35807">
    <property type="entry name" value="TRANSCRIPTIONAL REGULATOR REDD-RELATED"/>
    <property type="match status" value="1"/>
</dbReference>
<evidence type="ECO:0000256" key="4">
    <source>
        <dbReference type="ARBA" id="ARBA00023125"/>
    </source>
</evidence>
<feature type="compositionally biased region" description="Low complexity" evidence="7">
    <location>
        <begin position="262"/>
        <end position="284"/>
    </location>
</feature>
<dbReference type="InterPro" id="IPR001867">
    <property type="entry name" value="OmpR/PhoB-type_DNA-bd"/>
</dbReference>
<dbReference type="Gene3D" id="3.40.50.300">
    <property type="entry name" value="P-loop containing nucleotide triphosphate hydrolases"/>
    <property type="match status" value="1"/>
</dbReference>
<dbReference type="RefSeq" id="WP_168093435.1">
    <property type="nucleotide sequence ID" value="NZ_JAATER010000146.1"/>
</dbReference>
<evidence type="ECO:0000256" key="6">
    <source>
        <dbReference type="PROSITE-ProRule" id="PRU01091"/>
    </source>
</evidence>